<dbReference type="PANTHER" id="PTHR28570">
    <property type="entry name" value="ASPARTYL AMINOPEPTIDASE"/>
    <property type="match status" value="1"/>
</dbReference>
<accession>A0AAD5SMD1</accession>
<protein>
    <recommendedName>
        <fullName evidence="4">aspartyl aminopeptidase</fullName>
        <ecNumber evidence="4">3.4.11.21</ecNumber>
    </recommendedName>
</protein>
<proteinExistence type="inferred from homology"/>
<keyword evidence="6" id="KW-0645">Protease</keyword>
<keyword evidence="8" id="KW-0378">Hydrolase</keyword>
<evidence type="ECO:0000256" key="11">
    <source>
        <dbReference type="SAM" id="MobiDB-lite"/>
    </source>
</evidence>
<evidence type="ECO:0000256" key="5">
    <source>
        <dbReference type="ARBA" id="ARBA00022438"/>
    </source>
</evidence>
<evidence type="ECO:0000256" key="1">
    <source>
        <dbReference type="ARBA" id="ARBA00001335"/>
    </source>
</evidence>
<comment type="caution">
    <text evidence="12">The sequence shown here is derived from an EMBL/GenBank/DDBJ whole genome shotgun (WGS) entry which is preliminary data.</text>
</comment>
<evidence type="ECO:0000256" key="3">
    <source>
        <dbReference type="ARBA" id="ARBA00008290"/>
    </source>
</evidence>
<dbReference type="InterPro" id="IPR001948">
    <property type="entry name" value="Peptidase_M18"/>
</dbReference>
<keyword evidence="5" id="KW-0031">Aminopeptidase</keyword>
<evidence type="ECO:0000256" key="6">
    <source>
        <dbReference type="ARBA" id="ARBA00022670"/>
    </source>
</evidence>
<dbReference type="SUPFAM" id="SSF53187">
    <property type="entry name" value="Zn-dependent exopeptidases"/>
    <property type="match status" value="1"/>
</dbReference>
<comment type="catalytic activity">
    <reaction evidence="1">
        <text>Release of an N-terminal aspartate or glutamate from a peptide, with a preference for aspartate.</text>
        <dbReference type="EC" id="3.4.11.21"/>
    </reaction>
</comment>
<evidence type="ECO:0000256" key="4">
    <source>
        <dbReference type="ARBA" id="ARBA00011965"/>
    </source>
</evidence>
<keyword evidence="7" id="KW-0479">Metal-binding</keyword>
<dbReference type="EMBL" id="JADGJD010000017">
    <property type="protein sequence ID" value="KAJ3056885.1"/>
    <property type="molecule type" value="Genomic_DNA"/>
</dbReference>
<comment type="similarity">
    <text evidence="3">Belongs to the peptidase M18 family.</text>
</comment>
<evidence type="ECO:0000256" key="9">
    <source>
        <dbReference type="ARBA" id="ARBA00022833"/>
    </source>
</evidence>
<evidence type="ECO:0000256" key="8">
    <source>
        <dbReference type="ARBA" id="ARBA00022801"/>
    </source>
</evidence>
<dbReference type="GO" id="GO:0000324">
    <property type="term" value="C:fungal-type vacuole"/>
    <property type="evidence" value="ECO:0007669"/>
    <property type="project" value="TreeGrafter"/>
</dbReference>
<dbReference type="PANTHER" id="PTHR28570:SF3">
    <property type="entry name" value="ASPARTYL AMINOPEPTIDASE"/>
    <property type="match status" value="1"/>
</dbReference>
<evidence type="ECO:0000256" key="7">
    <source>
        <dbReference type="ARBA" id="ARBA00022723"/>
    </source>
</evidence>
<organism evidence="12 13">
    <name type="scientific">Rhizophlyctis rosea</name>
    <dbReference type="NCBI Taxonomy" id="64517"/>
    <lineage>
        <taxon>Eukaryota</taxon>
        <taxon>Fungi</taxon>
        <taxon>Fungi incertae sedis</taxon>
        <taxon>Chytridiomycota</taxon>
        <taxon>Chytridiomycota incertae sedis</taxon>
        <taxon>Chytridiomycetes</taxon>
        <taxon>Rhizophlyctidales</taxon>
        <taxon>Rhizophlyctidaceae</taxon>
        <taxon>Rhizophlyctis</taxon>
    </lineage>
</organism>
<dbReference type="AlphaFoldDB" id="A0AAD5SMD1"/>
<dbReference type="GO" id="GO:0008270">
    <property type="term" value="F:zinc ion binding"/>
    <property type="evidence" value="ECO:0007669"/>
    <property type="project" value="InterPro"/>
</dbReference>
<keyword evidence="13" id="KW-1185">Reference proteome</keyword>
<comment type="cofactor">
    <cofactor evidence="2">
        <name>Zn(2+)</name>
        <dbReference type="ChEBI" id="CHEBI:29105"/>
    </cofactor>
</comment>
<dbReference type="SUPFAM" id="SSF101821">
    <property type="entry name" value="Aminopeptidase/glucanase lid domain"/>
    <property type="match status" value="1"/>
</dbReference>
<evidence type="ECO:0000313" key="13">
    <source>
        <dbReference type="Proteomes" id="UP001212841"/>
    </source>
</evidence>
<feature type="compositionally biased region" description="Basic and acidic residues" evidence="11">
    <location>
        <begin position="176"/>
        <end position="193"/>
    </location>
</feature>
<dbReference type="Gene3D" id="3.40.630.10">
    <property type="entry name" value="Zn peptidases"/>
    <property type="match status" value="1"/>
</dbReference>
<evidence type="ECO:0000256" key="2">
    <source>
        <dbReference type="ARBA" id="ARBA00001947"/>
    </source>
</evidence>
<keyword evidence="10" id="KW-0482">Metalloprotease</keyword>
<dbReference type="FunFam" id="2.30.250.10:FF:000001">
    <property type="entry name" value="Aspartyl aminopeptidase 1"/>
    <property type="match status" value="1"/>
</dbReference>
<sequence length="636" mass="70130">MNTHASYSSPGIVTQPSSTFAFVSRIVPLLTLGSVKWIKVVDVVDLESSDPSDTLVLDDTYWPEARNVGHEGWVEWKTWEKIEDMSKIGEGFRKEEGEKWADFQVNQTVGLGGPAGGVTAWGELDSVLSVAKRAGLLSNFIREVETGPKGPKQHHNWYNLDKPPTPPKLRYSKNSEGTEARRGELARTARSEGYEEINERDSWQDLVTPGGRYFFTRNKSSIVAFAVGAKYKSGNGFSILGAHTDSPCFKVKPRSKKEKFGYVQVGVETYGGGIWATWFDRDLGLAGRVITKRSDGKLDHQLVHIKRPILRIPTLAIHLDRTINEAFKFNNETQLLPILSLVTKTLNSTGNGKEEPAATGVEARHHPLLLRLLAEELHTEVSEIGDFELCLYDTQPSTIGGAQNEFIYSARCDNLIMSYCSLSALINSTAGTSLKSDPNIRLITLFDNEEIGSVSAYGADSNLLEITVRRLSSLGAPATPVDESFAKAMSRSLLISADMAHAQHPNYPDKHEDNHRPAMNAGLVIKQNANQRYATTAVTMAVLRECVDVFNKGVTDGVTTVKLQEFVVRNDSPCGSTIGPMLSAKMGLRTIDVGNPQLSMHSAREMAGTEDVENAINIFQTFFEHFPDIDARLNID</sequence>
<dbReference type="InterPro" id="IPR023358">
    <property type="entry name" value="Peptidase_M18_dom2"/>
</dbReference>
<name>A0AAD5SMD1_9FUNG</name>
<gene>
    <name evidence="12" type="ORF">HK097_003045</name>
</gene>
<feature type="region of interest" description="Disordered" evidence="11">
    <location>
        <begin position="147"/>
        <end position="193"/>
    </location>
</feature>
<dbReference type="PRINTS" id="PR00932">
    <property type="entry name" value="AMINO1PTASE"/>
</dbReference>
<dbReference type="Gene3D" id="2.30.250.10">
    <property type="entry name" value="Aminopeptidase i, Domain 2"/>
    <property type="match status" value="1"/>
</dbReference>
<reference evidence="12" key="1">
    <citation type="submission" date="2020-05" db="EMBL/GenBank/DDBJ databases">
        <title>Phylogenomic resolution of chytrid fungi.</title>
        <authorList>
            <person name="Stajich J.E."/>
            <person name="Amses K."/>
            <person name="Simmons R."/>
            <person name="Seto K."/>
            <person name="Myers J."/>
            <person name="Bonds A."/>
            <person name="Quandt C.A."/>
            <person name="Barry K."/>
            <person name="Liu P."/>
            <person name="Grigoriev I."/>
            <person name="Longcore J.E."/>
            <person name="James T.Y."/>
        </authorList>
    </citation>
    <scope>NUCLEOTIDE SEQUENCE</scope>
    <source>
        <strain evidence="12">JEL0318</strain>
    </source>
</reference>
<dbReference type="GO" id="GO:0006508">
    <property type="term" value="P:proteolysis"/>
    <property type="evidence" value="ECO:0007669"/>
    <property type="project" value="UniProtKB-KW"/>
</dbReference>
<dbReference type="Proteomes" id="UP001212841">
    <property type="component" value="Unassembled WGS sequence"/>
</dbReference>
<dbReference type="GO" id="GO:0008237">
    <property type="term" value="F:metallopeptidase activity"/>
    <property type="evidence" value="ECO:0007669"/>
    <property type="project" value="UniProtKB-KW"/>
</dbReference>
<dbReference type="EC" id="3.4.11.21" evidence="4"/>
<dbReference type="CDD" id="cd05658">
    <property type="entry name" value="M18_DAP"/>
    <property type="match status" value="1"/>
</dbReference>
<evidence type="ECO:0000256" key="10">
    <source>
        <dbReference type="ARBA" id="ARBA00023049"/>
    </source>
</evidence>
<dbReference type="Pfam" id="PF02127">
    <property type="entry name" value="Peptidase_M18"/>
    <property type="match status" value="1"/>
</dbReference>
<dbReference type="GO" id="GO:0004177">
    <property type="term" value="F:aminopeptidase activity"/>
    <property type="evidence" value="ECO:0007669"/>
    <property type="project" value="UniProtKB-KW"/>
</dbReference>
<keyword evidence="9" id="KW-0862">Zinc</keyword>
<evidence type="ECO:0000313" key="12">
    <source>
        <dbReference type="EMBL" id="KAJ3056885.1"/>
    </source>
</evidence>
<dbReference type="NCBIfam" id="NF002759">
    <property type="entry name" value="PRK02813.1"/>
    <property type="match status" value="1"/>
</dbReference>